<dbReference type="EMBL" id="JALJOT010000006">
    <property type="protein sequence ID" value="KAK9909304.1"/>
    <property type="molecule type" value="Genomic_DNA"/>
</dbReference>
<keyword evidence="5" id="KW-1185">Reference proteome</keyword>
<proteinExistence type="inferred from homology"/>
<dbReference type="PANTHER" id="PTHR32285:SF48">
    <property type="entry name" value="PROTEIN TRICHOME BIREFRINGENCE-LIKE 19"/>
    <property type="match status" value="1"/>
</dbReference>
<evidence type="ECO:0000313" key="4">
    <source>
        <dbReference type="EMBL" id="KAK9909304.1"/>
    </source>
</evidence>
<comment type="caution">
    <text evidence="4">The sequence shown here is derived from an EMBL/GenBank/DDBJ whole genome shotgun (WGS) entry which is preliminary data.</text>
</comment>
<evidence type="ECO:0000256" key="1">
    <source>
        <dbReference type="ARBA" id="ARBA00007727"/>
    </source>
</evidence>
<dbReference type="InterPro" id="IPR026057">
    <property type="entry name" value="TBL_C"/>
</dbReference>
<evidence type="ECO:0000256" key="2">
    <source>
        <dbReference type="SAM" id="SignalP"/>
    </source>
</evidence>
<name>A0ABR2YQM3_9CHLO</name>
<sequence>MRHRFFLIITFLAITSINPISGWTTIDQCEDVCSPSDDYARGHWERITNAPLASSAEQLESIFGYKNHTNYHLINWDAHFCSRRPEDFVRAQESLLWRWQPDHCSLFDFRPIRTQRHSVGALLAKLGPRKIIFVGDSLVLEQYLSLEGLLGSEIVGAQSENVVINGLPYSSQAASFVTRSGLQVSYTRSDFLVNKETMTVDTPHQTGPSGAHHYTMSNTSHLACCSSPWAHLLGYPNSHLVLTTSAHWASSRGTGPGRHAAAVQTVVRHLAANFRGERVFVRASVPGHPQCHLAQGPYSDALYQHDTKWHNWSEFEAHNEAWRSALRSLNDSRFVFMDVEPMTRARPDGHLRPGGPDCLHYCLPGVIDYWTLLLASFWMSCRA</sequence>
<organism evidence="4 5">
    <name type="scientific">Coccomyxa subellipsoidea</name>
    <dbReference type="NCBI Taxonomy" id="248742"/>
    <lineage>
        <taxon>Eukaryota</taxon>
        <taxon>Viridiplantae</taxon>
        <taxon>Chlorophyta</taxon>
        <taxon>core chlorophytes</taxon>
        <taxon>Trebouxiophyceae</taxon>
        <taxon>Trebouxiophyceae incertae sedis</taxon>
        <taxon>Coccomyxaceae</taxon>
        <taxon>Coccomyxa</taxon>
    </lineage>
</organism>
<dbReference type="Proteomes" id="UP001491310">
    <property type="component" value="Unassembled WGS sequence"/>
</dbReference>
<dbReference type="InterPro" id="IPR029962">
    <property type="entry name" value="TBL"/>
</dbReference>
<feature type="signal peptide" evidence="2">
    <location>
        <begin position="1"/>
        <end position="22"/>
    </location>
</feature>
<dbReference type="PANTHER" id="PTHR32285">
    <property type="entry name" value="PROTEIN TRICHOME BIREFRINGENCE-LIKE 9-RELATED"/>
    <property type="match status" value="1"/>
</dbReference>
<evidence type="ECO:0000259" key="3">
    <source>
        <dbReference type="Pfam" id="PF13839"/>
    </source>
</evidence>
<comment type="similarity">
    <text evidence="1">Belongs to the PC-esterase family. TBL subfamily.</text>
</comment>
<dbReference type="Pfam" id="PF13839">
    <property type="entry name" value="PC-Esterase"/>
    <property type="match status" value="1"/>
</dbReference>
<accession>A0ABR2YQM3</accession>
<evidence type="ECO:0000313" key="5">
    <source>
        <dbReference type="Proteomes" id="UP001491310"/>
    </source>
</evidence>
<keyword evidence="2" id="KW-0732">Signal</keyword>
<protein>
    <recommendedName>
        <fullName evidence="3">Trichome birefringence-like C-terminal domain-containing protein</fullName>
    </recommendedName>
</protein>
<reference evidence="4 5" key="1">
    <citation type="journal article" date="2024" name="Nat. Commun.">
        <title>Phylogenomics reveals the evolutionary origins of lichenization in chlorophyte algae.</title>
        <authorList>
            <person name="Puginier C."/>
            <person name="Libourel C."/>
            <person name="Otte J."/>
            <person name="Skaloud P."/>
            <person name="Haon M."/>
            <person name="Grisel S."/>
            <person name="Petersen M."/>
            <person name="Berrin J.G."/>
            <person name="Delaux P.M."/>
            <person name="Dal Grande F."/>
            <person name="Keller J."/>
        </authorList>
    </citation>
    <scope>NUCLEOTIDE SEQUENCE [LARGE SCALE GENOMIC DNA]</scope>
    <source>
        <strain evidence="4 5">SAG 216-7</strain>
    </source>
</reference>
<feature type="chain" id="PRO_5045201581" description="Trichome birefringence-like C-terminal domain-containing protein" evidence="2">
    <location>
        <begin position="23"/>
        <end position="383"/>
    </location>
</feature>
<feature type="domain" description="Trichome birefringence-like C-terminal" evidence="3">
    <location>
        <begin position="121"/>
        <end position="375"/>
    </location>
</feature>
<gene>
    <name evidence="4" type="ORF">WJX75_000243</name>
</gene>